<organism evidence="1 2">
    <name type="scientific">Romanomermis culicivorax</name>
    <name type="common">Nematode worm</name>
    <dbReference type="NCBI Taxonomy" id="13658"/>
    <lineage>
        <taxon>Eukaryota</taxon>
        <taxon>Metazoa</taxon>
        <taxon>Ecdysozoa</taxon>
        <taxon>Nematoda</taxon>
        <taxon>Enoplea</taxon>
        <taxon>Dorylaimia</taxon>
        <taxon>Mermithida</taxon>
        <taxon>Mermithoidea</taxon>
        <taxon>Mermithidae</taxon>
        <taxon>Romanomermis</taxon>
    </lineage>
</organism>
<name>A0A915JVR3_ROMCU</name>
<evidence type="ECO:0000313" key="2">
    <source>
        <dbReference type="WBParaSite" id="nRc.2.0.1.t30119-RA"/>
    </source>
</evidence>
<protein>
    <submittedName>
        <fullName evidence="2">Uncharacterized protein</fullName>
    </submittedName>
</protein>
<sequence length="123" mass="13847">KLAYLVEIWPQDPRKISTSRLPEKSILGSSGIAADEISELSYSSKKVCTSANKYPNFVRRQKFSSAHGKNITKENIARRQAFEESHSIRGIGEDILNLVEPYTQMLGPPKLEKMGKSSFFRSV</sequence>
<evidence type="ECO:0000313" key="1">
    <source>
        <dbReference type="Proteomes" id="UP000887565"/>
    </source>
</evidence>
<dbReference type="WBParaSite" id="nRc.2.0.1.t30119-RA">
    <property type="protein sequence ID" value="nRc.2.0.1.t30119-RA"/>
    <property type="gene ID" value="nRc.2.0.1.g30119"/>
</dbReference>
<accession>A0A915JVR3</accession>
<dbReference type="Proteomes" id="UP000887565">
    <property type="component" value="Unplaced"/>
</dbReference>
<reference evidence="2" key="1">
    <citation type="submission" date="2022-11" db="UniProtKB">
        <authorList>
            <consortium name="WormBaseParasite"/>
        </authorList>
    </citation>
    <scope>IDENTIFICATION</scope>
</reference>
<keyword evidence="1" id="KW-1185">Reference proteome</keyword>
<proteinExistence type="predicted"/>
<dbReference type="AlphaFoldDB" id="A0A915JVR3"/>